<feature type="transmembrane region" description="Helical" evidence="6">
    <location>
        <begin position="56"/>
        <end position="77"/>
    </location>
</feature>
<evidence type="ECO:0000313" key="8">
    <source>
        <dbReference type="Proteomes" id="UP000323946"/>
    </source>
</evidence>
<dbReference type="AlphaFoldDB" id="A0A5M7CFA2"/>
<gene>
    <name evidence="7" type="ORF">F1721_02980</name>
</gene>
<comment type="caution">
    <text evidence="7">The sequence shown here is derived from an EMBL/GenBank/DDBJ whole genome shotgun (WGS) entry which is preliminary data.</text>
</comment>
<comment type="subcellular location">
    <subcellularLocation>
        <location evidence="1">Cell membrane</location>
        <topology evidence="1">Multi-pass membrane protein</topology>
    </subcellularLocation>
</comment>
<keyword evidence="8" id="KW-1185">Reference proteome</keyword>
<dbReference type="SUPFAM" id="SSF103473">
    <property type="entry name" value="MFS general substrate transporter"/>
    <property type="match status" value="1"/>
</dbReference>
<dbReference type="OrthoDB" id="5869542at2"/>
<dbReference type="Pfam" id="PF07690">
    <property type="entry name" value="MFS_1"/>
    <property type="match status" value="1"/>
</dbReference>
<dbReference type="Gene3D" id="1.20.1250.20">
    <property type="entry name" value="MFS general substrate transporter like domains"/>
    <property type="match status" value="2"/>
</dbReference>
<feature type="transmembrane region" description="Helical" evidence="6">
    <location>
        <begin position="109"/>
        <end position="128"/>
    </location>
</feature>
<dbReference type="SMR" id="A0A5M7CFA2"/>
<feature type="transmembrane region" description="Helical" evidence="6">
    <location>
        <begin position="170"/>
        <end position="189"/>
    </location>
</feature>
<feature type="transmembrane region" description="Helical" evidence="6">
    <location>
        <begin position="84"/>
        <end position="103"/>
    </location>
</feature>
<evidence type="ECO:0000313" key="7">
    <source>
        <dbReference type="EMBL" id="KAA5838411.1"/>
    </source>
</evidence>
<evidence type="ECO:0000256" key="2">
    <source>
        <dbReference type="ARBA" id="ARBA00022475"/>
    </source>
</evidence>
<dbReference type="EMBL" id="VWPH01000001">
    <property type="protein sequence ID" value="KAA5838411.1"/>
    <property type="molecule type" value="Genomic_DNA"/>
</dbReference>
<evidence type="ECO:0000256" key="3">
    <source>
        <dbReference type="ARBA" id="ARBA00022692"/>
    </source>
</evidence>
<dbReference type="RefSeq" id="WP_150064915.1">
    <property type="nucleotide sequence ID" value="NZ_JBEPDJ010000017.1"/>
</dbReference>
<keyword evidence="2" id="KW-1003">Cell membrane</keyword>
<evidence type="ECO:0000256" key="1">
    <source>
        <dbReference type="ARBA" id="ARBA00004651"/>
    </source>
</evidence>
<reference evidence="7 8" key="1">
    <citation type="submission" date="2019-09" db="EMBL/GenBank/DDBJ databases">
        <title>Draft genome sequence of the thermophilic Saccharopolyspora hirsuta VKM Ac-666T.</title>
        <authorList>
            <person name="Lobastova T.G."/>
            <person name="Fokina V."/>
            <person name="Bragin E.Y."/>
            <person name="Shtratnikova V.Y."/>
            <person name="Starodumova I.P."/>
            <person name="Tarlachkov S.V."/>
            <person name="Donova M.V."/>
        </authorList>
    </citation>
    <scope>NUCLEOTIDE SEQUENCE [LARGE SCALE GENOMIC DNA]</scope>
    <source>
        <strain evidence="7 8">VKM Ac-666</strain>
    </source>
</reference>
<dbReference type="InterPro" id="IPR011701">
    <property type="entry name" value="MFS"/>
</dbReference>
<feature type="transmembrane region" description="Helical" evidence="6">
    <location>
        <begin position="140"/>
        <end position="164"/>
    </location>
</feature>
<evidence type="ECO:0000256" key="6">
    <source>
        <dbReference type="SAM" id="Phobius"/>
    </source>
</evidence>
<sequence length="381" mass="38640">MPTTGLTAAPARTTSDRAAGTFIGVYSAVLYTVLLTAPVIGGALTAQFALTPGQLGGLFSLELGAFSLATLPAYLWLGRIDPRTATYCCTAVFIAGNVVSGLLDSFPLLVAVRVITSLAAGSITIVLLSLSARTSNPGRAFGIFVVSQLAMGALILAVFPVVFAGAPVAAVYWTMAALGVLCLPVVRLLRGGLTAQEPTSRRTPGVRFALGLAGIFLFYVALSGVWTFMAGISSAAGTDLSDTSVVLSVATAAGIGSALIATLIGDSPRRRTYLLSGYAALTASIALLLGGPGLIRFAVAAVVFKFAWTFLLPNLLTALAAVSRGTQVMNSANLMIGGGFAIGPYLAGLLVGTTSGYTAMLCVSLAAVLLSTACAAVISKS</sequence>
<feature type="transmembrane region" description="Helical" evidence="6">
    <location>
        <begin position="210"/>
        <end position="232"/>
    </location>
</feature>
<feature type="transmembrane region" description="Helical" evidence="6">
    <location>
        <begin position="357"/>
        <end position="378"/>
    </location>
</feature>
<keyword evidence="3 6" id="KW-0812">Transmembrane</keyword>
<proteinExistence type="predicted"/>
<dbReference type="GO" id="GO:0022857">
    <property type="term" value="F:transmembrane transporter activity"/>
    <property type="evidence" value="ECO:0007669"/>
    <property type="project" value="InterPro"/>
</dbReference>
<dbReference type="PANTHER" id="PTHR43124">
    <property type="entry name" value="PURINE EFFLUX PUMP PBUE"/>
    <property type="match status" value="1"/>
</dbReference>
<protein>
    <submittedName>
        <fullName evidence="7">MFS transporter</fullName>
    </submittedName>
</protein>
<feature type="transmembrane region" description="Helical" evidence="6">
    <location>
        <begin position="297"/>
        <end position="322"/>
    </location>
</feature>
<dbReference type="GO" id="GO:0005886">
    <property type="term" value="C:plasma membrane"/>
    <property type="evidence" value="ECO:0007669"/>
    <property type="project" value="UniProtKB-SubCell"/>
</dbReference>
<evidence type="ECO:0000256" key="4">
    <source>
        <dbReference type="ARBA" id="ARBA00022989"/>
    </source>
</evidence>
<feature type="transmembrane region" description="Helical" evidence="6">
    <location>
        <begin position="272"/>
        <end position="291"/>
    </location>
</feature>
<organism evidence="7 8">
    <name type="scientific">Saccharopolyspora hirsuta</name>
    <dbReference type="NCBI Taxonomy" id="1837"/>
    <lineage>
        <taxon>Bacteria</taxon>
        <taxon>Bacillati</taxon>
        <taxon>Actinomycetota</taxon>
        <taxon>Actinomycetes</taxon>
        <taxon>Pseudonocardiales</taxon>
        <taxon>Pseudonocardiaceae</taxon>
        <taxon>Saccharopolyspora</taxon>
    </lineage>
</organism>
<dbReference type="InterPro" id="IPR050189">
    <property type="entry name" value="MFS_Efflux_Transporters"/>
</dbReference>
<dbReference type="InterPro" id="IPR036259">
    <property type="entry name" value="MFS_trans_sf"/>
</dbReference>
<feature type="transmembrane region" description="Helical" evidence="6">
    <location>
        <begin position="244"/>
        <end position="265"/>
    </location>
</feature>
<feature type="transmembrane region" description="Helical" evidence="6">
    <location>
        <begin position="334"/>
        <end position="351"/>
    </location>
</feature>
<feature type="transmembrane region" description="Helical" evidence="6">
    <location>
        <begin position="21"/>
        <end position="44"/>
    </location>
</feature>
<dbReference type="PANTHER" id="PTHR43124:SF10">
    <property type="entry name" value="PURINE EFFLUX PUMP PBUE"/>
    <property type="match status" value="1"/>
</dbReference>
<name>A0A5M7CFA2_SACHI</name>
<accession>A0A5M7CFA2</accession>
<evidence type="ECO:0000256" key="5">
    <source>
        <dbReference type="ARBA" id="ARBA00023136"/>
    </source>
</evidence>
<keyword evidence="5 6" id="KW-0472">Membrane</keyword>
<dbReference type="Proteomes" id="UP000323946">
    <property type="component" value="Unassembled WGS sequence"/>
</dbReference>
<keyword evidence="4 6" id="KW-1133">Transmembrane helix</keyword>